<evidence type="ECO:0000313" key="1">
    <source>
        <dbReference type="EMBL" id="KKA17224.1"/>
    </source>
</evidence>
<dbReference type="RefSeq" id="XP_013323836.1">
    <property type="nucleotide sequence ID" value="XM_013468382.1"/>
</dbReference>
<dbReference type="Proteomes" id="UP000053958">
    <property type="component" value="Unassembled WGS sequence"/>
</dbReference>
<name>A0A0F4YGB1_RASE3</name>
<dbReference type="EMBL" id="LASV01000689">
    <property type="protein sequence ID" value="KKA17224.1"/>
    <property type="molecule type" value="Genomic_DNA"/>
</dbReference>
<reference evidence="1 2" key="1">
    <citation type="submission" date="2015-04" db="EMBL/GenBank/DDBJ databases">
        <authorList>
            <person name="Heijne W.H."/>
            <person name="Fedorova N.D."/>
            <person name="Nierman W.C."/>
            <person name="Vollebregt A.W."/>
            <person name="Zhao Z."/>
            <person name="Wu L."/>
            <person name="Kumar M."/>
            <person name="Stam H."/>
            <person name="van den Berg M.A."/>
            <person name="Pel H.J."/>
        </authorList>
    </citation>
    <scope>NUCLEOTIDE SEQUENCE [LARGE SCALE GENOMIC DNA]</scope>
    <source>
        <strain evidence="1 2">CBS 393.64</strain>
    </source>
</reference>
<sequence>IETRFHGPMEAAGLGTRREWPRALRTGAYPQPLKADGLNLSVTAEKANYNYPSACYYLCPTPVLAPGNAAAVHSASSPQSRDCLRGTRQNNNAGSYRVLAMF</sequence>
<proteinExistence type="predicted"/>
<protein>
    <submittedName>
        <fullName evidence="1">Uncharacterized protein</fullName>
    </submittedName>
</protein>
<feature type="non-terminal residue" evidence="1">
    <location>
        <position position="1"/>
    </location>
</feature>
<dbReference type="AlphaFoldDB" id="A0A0F4YGB1"/>
<keyword evidence="2" id="KW-1185">Reference proteome</keyword>
<accession>A0A0F4YGB1</accession>
<gene>
    <name evidence="1" type="ORF">T310_9080</name>
</gene>
<evidence type="ECO:0000313" key="2">
    <source>
        <dbReference type="Proteomes" id="UP000053958"/>
    </source>
</evidence>
<organism evidence="1 2">
    <name type="scientific">Rasamsonia emersonii (strain ATCC 16479 / CBS 393.64 / IMI 116815)</name>
    <dbReference type="NCBI Taxonomy" id="1408163"/>
    <lineage>
        <taxon>Eukaryota</taxon>
        <taxon>Fungi</taxon>
        <taxon>Dikarya</taxon>
        <taxon>Ascomycota</taxon>
        <taxon>Pezizomycotina</taxon>
        <taxon>Eurotiomycetes</taxon>
        <taxon>Eurotiomycetidae</taxon>
        <taxon>Eurotiales</taxon>
        <taxon>Trichocomaceae</taxon>
        <taxon>Rasamsonia</taxon>
    </lineage>
</organism>
<comment type="caution">
    <text evidence="1">The sequence shown here is derived from an EMBL/GenBank/DDBJ whole genome shotgun (WGS) entry which is preliminary data.</text>
</comment>
<dbReference type="GeneID" id="25321103"/>